<feature type="compositionally biased region" description="Low complexity" evidence="1">
    <location>
        <begin position="1037"/>
        <end position="1057"/>
    </location>
</feature>
<keyword evidence="3" id="KW-1185">Reference proteome</keyword>
<evidence type="ECO:0000256" key="1">
    <source>
        <dbReference type="SAM" id="MobiDB-lite"/>
    </source>
</evidence>
<evidence type="ECO:0000313" key="4">
    <source>
        <dbReference type="WBParaSite" id="TCNE_0001175201-mRNA-1"/>
    </source>
</evidence>
<feature type="compositionally biased region" description="Low complexity" evidence="1">
    <location>
        <begin position="1195"/>
        <end position="1211"/>
    </location>
</feature>
<dbReference type="GO" id="GO:0006357">
    <property type="term" value="P:regulation of transcription by RNA polymerase II"/>
    <property type="evidence" value="ECO:0007669"/>
    <property type="project" value="TreeGrafter"/>
</dbReference>
<reference evidence="2 3" key="2">
    <citation type="submission" date="2018-11" db="EMBL/GenBank/DDBJ databases">
        <authorList>
            <consortium name="Pathogen Informatics"/>
        </authorList>
    </citation>
    <scope>NUCLEOTIDE SEQUENCE [LARGE SCALE GENOMIC DNA]</scope>
</reference>
<name>A0A183UTD2_TOXCA</name>
<sequence length="1357" mass="146016">MEEMLVECADNEQGDSLLNGEFDLEKIEEEIRMEKIRQAASKHSWDNFSLNLRKNLMEKRIVLDADDREDVQNALSDLRKHMPADEGGDLAAHLRHLADILQCDFQAHTGCYKLKSADLSIELGVEDAHVSSCTVSWFGERAVEANTLKKLIAENKWGTIHNTLSVMLRLLPPNLQREEKCICMRSLELMEKDLLNASMSSMELIEKDLMNLSSTSLPLVDKINAGMLALCQPRTESSPFTIHLLAEPSVFFNVQSGTFVNVNEQAISDGSFLPCAQLSIVTSPTPQLFSDTPLLSAHGEWRTVESGCRLPAAFCLRFSRPIIFCADSLKKLSSVAAVPLVVEGGLNIYEYLFNEDDAKNDILVSLPGCPTQRYVLDQSMLCFHDDGIVREVTFMHPRDVVVIVDTVRAQLAHNALFESLVRAHNPNASLSNAIEIRLTSASVYNFDLIFNFRRTAFIARVNVPPAKMSVSLECIATGGILPETHCASSILAKSWSLGVMMRGVLRRGGAGGMQTPSEEAVLEMKENSNNNVIADGNDDVKVSQCWLPVANTTQQHAKRCNFEFIVADEGTSGGTRSLLTLFKELDQVDELIPPPAQPPGSLTPSAPPRIGEMLAPRTSRIHSENTMTINALSDLDAICDMAANIDDGESNVSEHSGRSSIVERCSPSAVEAQRLRAQVPPQSPSSGNDRYRGAQMSSIPQLSPLEIARQRLAQQTPLSNAADVFEFDDPPRMAPTSAFATSPQFQFPGGVQGSYQFPAIQPARGSMSGGAPLVKRRGRGRKAGSMGDRTGDHATTLIDPNTGFITTTTSARRPRGTATTRRPRRPRKAAQLAASQTHTHQFAIDRPLLQRSFSDVHYSAQISTAATVSNRSETVSEVDGLEESSDEETDPPPPTRLTAPPPTTTTSTAASVPQVTPTPASSCSPAASTKPTTTGSTCHIFSSGSTEANTPVGTSPSAATTAGHNAGATASYQTSKSRKSSLEAVVGKLHCKSSGSSATPASNPYAASDLYDDESEPVSKPQESPATKREGASTPLASASPGARASPSARATPTSSAEQPISDLKIMIKLKQQPTNRSSTPQYPSTISPPSRLTGQPPSSSRSREEKALLRQRQLKEKARMQEERSRKSTKRERKSDSSGSSKKAKLERPPIPVEQKASRVELPPQVPAFASLKNFKIPKVMENERSEPPPPATSAPATSASGSSGSASTSIANGPVLGTPLSSIFPPKPAKSILKPPSMDTPPNSFRSIPMPPIVGGTGRRALLPDPRTVMHHPPRPMAPPSRMIPPSLNPGIVPPPPPSTGRWMALAPPKQQNSPKNITSDQPTPSGVDKSPDSSSLSKSADSPSEALKIVADDE</sequence>
<proteinExistence type="predicted"/>
<feature type="compositionally biased region" description="Pro residues" evidence="1">
    <location>
        <begin position="891"/>
        <end position="903"/>
    </location>
</feature>
<feature type="compositionally biased region" description="Basic and acidic residues" evidence="1">
    <location>
        <begin position="1102"/>
        <end position="1127"/>
    </location>
</feature>
<feature type="region of interest" description="Disordered" evidence="1">
    <location>
        <begin position="762"/>
        <end position="843"/>
    </location>
</feature>
<reference evidence="4" key="1">
    <citation type="submission" date="2016-06" db="UniProtKB">
        <authorList>
            <consortium name="WormBaseParasite"/>
        </authorList>
    </citation>
    <scope>IDENTIFICATION</scope>
</reference>
<dbReference type="EMBL" id="UYWY01020975">
    <property type="protein sequence ID" value="VDM43073.1"/>
    <property type="molecule type" value="Genomic_DNA"/>
</dbReference>
<feature type="compositionally biased region" description="Low complexity" evidence="1">
    <location>
        <begin position="958"/>
        <end position="970"/>
    </location>
</feature>
<dbReference type="PANTHER" id="PTHR12881">
    <property type="entry name" value="MEDIATOR OF RNA POLYMERASE II TRANSCRIPTION SUBUNIT 1"/>
    <property type="match status" value="1"/>
</dbReference>
<organism evidence="3 4">
    <name type="scientific">Toxocara canis</name>
    <name type="common">Canine roundworm</name>
    <dbReference type="NCBI Taxonomy" id="6265"/>
    <lineage>
        <taxon>Eukaryota</taxon>
        <taxon>Metazoa</taxon>
        <taxon>Ecdysozoa</taxon>
        <taxon>Nematoda</taxon>
        <taxon>Chromadorea</taxon>
        <taxon>Rhabditida</taxon>
        <taxon>Spirurina</taxon>
        <taxon>Ascaridomorpha</taxon>
        <taxon>Ascaridoidea</taxon>
        <taxon>Toxocaridae</taxon>
        <taxon>Toxocara</taxon>
    </lineage>
</organism>
<dbReference type="WBParaSite" id="TCNE_0001175201-mRNA-1">
    <property type="protein sequence ID" value="TCNE_0001175201-mRNA-1"/>
    <property type="gene ID" value="TCNE_0001175201"/>
</dbReference>
<feature type="compositionally biased region" description="Low complexity" evidence="1">
    <location>
        <begin position="1327"/>
        <end position="1347"/>
    </location>
</feature>
<protein>
    <submittedName>
        <fullName evidence="4">Mediator of RNA polymerase II transcription subunit 1</fullName>
    </submittedName>
</protein>
<feature type="compositionally biased region" description="Low complexity" evidence="1">
    <location>
        <begin position="904"/>
        <end position="937"/>
    </location>
</feature>
<feature type="compositionally biased region" description="Polar residues" evidence="1">
    <location>
        <begin position="939"/>
        <end position="957"/>
    </location>
</feature>
<dbReference type="InterPro" id="IPR051999">
    <property type="entry name" value="Mediator_complex_subunit_1"/>
</dbReference>
<dbReference type="GO" id="GO:0003712">
    <property type="term" value="F:transcription coregulator activity"/>
    <property type="evidence" value="ECO:0007669"/>
    <property type="project" value="TreeGrafter"/>
</dbReference>
<feature type="compositionally biased region" description="Polar residues" evidence="1">
    <location>
        <begin position="993"/>
        <end position="1002"/>
    </location>
</feature>
<dbReference type="PANTHER" id="PTHR12881:SF10">
    <property type="entry name" value="MEDIATOR OF RNA POLYMERASE II TRANSCRIPTION SUBUNIT 1"/>
    <property type="match status" value="1"/>
</dbReference>
<evidence type="ECO:0000313" key="2">
    <source>
        <dbReference type="EMBL" id="VDM43073.1"/>
    </source>
</evidence>
<gene>
    <name evidence="2" type="ORF">TCNE_LOCUS11752</name>
</gene>
<feature type="region of interest" description="Disordered" evidence="1">
    <location>
        <begin position="673"/>
        <end position="692"/>
    </location>
</feature>
<feature type="compositionally biased region" description="Polar residues" evidence="1">
    <location>
        <begin position="1072"/>
        <end position="1101"/>
    </location>
</feature>
<evidence type="ECO:0000313" key="3">
    <source>
        <dbReference type="Proteomes" id="UP000050794"/>
    </source>
</evidence>
<feature type="compositionally biased region" description="Low complexity" evidence="1">
    <location>
        <begin position="806"/>
        <end position="820"/>
    </location>
</feature>
<feature type="compositionally biased region" description="Acidic residues" evidence="1">
    <location>
        <begin position="879"/>
        <end position="890"/>
    </location>
</feature>
<feature type="compositionally biased region" description="Polar residues" evidence="1">
    <location>
        <begin position="1312"/>
        <end position="1326"/>
    </location>
</feature>
<dbReference type="GO" id="GO:0016592">
    <property type="term" value="C:mediator complex"/>
    <property type="evidence" value="ECO:0007669"/>
    <property type="project" value="TreeGrafter"/>
</dbReference>
<dbReference type="Proteomes" id="UP000050794">
    <property type="component" value="Unassembled WGS sequence"/>
</dbReference>
<feature type="region of interest" description="Disordered" evidence="1">
    <location>
        <begin position="867"/>
        <end position="1357"/>
    </location>
</feature>
<accession>A0A183UTD2</accession>